<dbReference type="AlphaFoldDB" id="A0AB39R8G0"/>
<dbReference type="Gene3D" id="1.20.910.10">
    <property type="entry name" value="Heme oxygenase-like"/>
    <property type="match status" value="1"/>
</dbReference>
<geneLocation type="plasmid" evidence="1">
    <name>unnamed1</name>
</geneLocation>
<dbReference type="InterPro" id="IPR024477">
    <property type="entry name" value="DUF3865_CADD-like"/>
</dbReference>
<organism evidence="1">
    <name type="scientific">Streptomyces sp. R39</name>
    <dbReference type="NCBI Taxonomy" id="3238631"/>
    <lineage>
        <taxon>Bacteria</taxon>
        <taxon>Bacillati</taxon>
        <taxon>Actinomycetota</taxon>
        <taxon>Actinomycetes</taxon>
        <taxon>Kitasatosporales</taxon>
        <taxon>Streptomycetaceae</taxon>
        <taxon>Streptomyces</taxon>
    </lineage>
</organism>
<protein>
    <submittedName>
        <fullName evidence="1">DUF3865 domain-containing protein</fullName>
    </submittedName>
</protein>
<name>A0AB39R8G0_9ACTN</name>
<reference evidence="1" key="1">
    <citation type="submission" date="2024-07" db="EMBL/GenBank/DDBJ databases">
        <authorList>
            <person name="Yu S.T."/>
        </authorList>
    </citation>
    <scope>NUCLEOTIDE SEQUENCE</scope>
    <source>
        <strain evidence="1">R39</strain>
        <plasmid evidence="1">unnamed1</plasmid>
    </source>
</reference>
<evidence type="ECO:0000313" key="1">
    <source>
        <dbReference type="EMBL" id="XDQ49973.1"/>
    </source>
</evidence>
<dbReference type="RefSeq" id="WP_369228496.1">
    <property type="nucleotide sequence ID" value="NZ_CP163442.1"/>
</dbReference>
<sequence>MNQRSSLIHAYLKANPESRSAIHRTLQGTLTNGTVLVDVHLKPMIAAVYGQIRDLVVPEKLTGPQAQMFIEELSVFARYNAAYLRQAAASVESFCPALAHELYRNFLEEGGEPGKVPAHYVLYSTALISDLDLLVTGHIPAPETLMLLALHERMVNSHQPSAIAGGYYATEGVAIAETELLRDITDRYGEVTIGKTGSQLESLDYYYRLHLDNDHDAAQVAGLSVEAAHIEGLADFIRKSELFSFNLPQVLTGFLEIFEGMAQWWVQLAHRAQEMV</sequence>
<dbReference type="Pfam" id="PF12981">
    <property type="entry name" value="DUF3865"/>
    <property type="match status" value="1"/>
</dbReference>
<keyword evidence="1" id="KW-0614">Plasmid</keyword>
<gene>
    <name evidence="1" type="ORF">AB5J52_48505</name>
</gene>
<dbReference type="EMBL" id="CP163442">
    <property type="protein sequence ID" value="XDQ49973.1"/>
    <property type="molecule type" value="Genomic_DNA"/>
</dbReference>
<proteinExistence type="predicted"/>
<accession>A0AB39R8G0</accession>
<dbReference type="InterPro" id="IPR016084">
    <property type="entry name" value="Haem_Oase-like_multi-hlx"/>
</dbReference>